<gene>
    <name evidence="1" type="ORF">GBL_2521</name>
</gene>
<comment type="caution">
    <text evidence="1">The sequence shown here is derived from an EMBL/GenBank/DDBJ whole genome shotgun (WGS) entry which is preliminary data.</text>
</comment>
<dbReference type="EMBL" id="BASG01000027">
    <property type="protein sequence ID" value="GAD14304.1"/>
    <property type="molecule type" value="Genomic_DNA"/>
</dbReference>
<sequence length="87" mass="9706">MVKEIRKGNGRKAVIAYTDRRPGDPARLVASSQKIDEELGGRWSIRWNKSLKAQGDGIREKEDDVETAPSRGGCFILSSREGLRFST</sequence>
<evidence type="ECO:0000313" key="2">
    <source>
        <dbReference type="Proteomes" id="UP000016424"/>
    </source>
</evidence>
<accession>S4PMI8</accession>
<protein>
    <submittedName>
        <fullName evidence="1">Uncharacterized protein</fullName>
    </submittedName>
</protein>
<name>S4PMI8_GEOKU</name>
<organism evidence="1 2">
    <name type="scientific">Geobacillus kaustophilus GBlys</name>
    <dbReference type="NCBI Taxonomy" id="1337888"/>
    <lineage>
        <taxon>Bacteria</taxon>
        <taxon>Bacillati</taxon>
        <taxon>Bacillota</taxon>
        <taxon>Bacilli</taxon>
        <taxon>Bacillales</taxon>
        <taxon>Anoxybacillaceae</taxon>
        <taxon>Geobacillus</taxon>
        <taxon>Geobacillus thermoleovorans group</taxon>
    </lineage>
</organism>
<evidence type="ECO:0000313" key="1">
    <source>
        <dbReference type="EMBL" id="GAD14304.1"/>
    </source>
</evidence>
<reference evidence="2" key="1">
    <citation type="journal article" date="2013" name="Genome">
        <title>Draft Genome Sequence of Geobacillus kaustophilus GBlys, a Lysogenic Strain with Bacteriophage phiOH2.</title>
        <authorList>
            <person name="Doi K."/>
            <person name="Mori K."/>
            <person name="Martono H."/>
            <person name="Nagayoshi Y."/>
            <person name="Fujino Y."/>
            <person name="Tashiro K."/>
            <person name="Kuhara S."/>
            <person name="Ohshima T."/>
        </authorList>
    </citation>
    <scope>NUCLEOTIDE SEQUENCE [LARGE SCALE GENOMIC DNA]</scope>
    <source>
        <strain evidence="2">GBlys</strain>
    </source>
</reference>
<proteinExistence type="predicted"/>
<dbReference type="Proteomes" id="UP000016424">
    <property type="component" value="Unassembled WGS sequence"/>
</dbReference>
<dbReference type="Gene3D" id="3.90.25.10">
    <property type="entry name" value="UDP-galactose 4-epimerase, domain 1"/>
    <property type="match status" value="1"/>
</dbReference>
<dbReference type="AlphaFoldDB" id="S4PMI8"/>